<dbReference type="PATRIC" id="fig|1310613.3.peg.3762"/>
<evidence type="ECO:0000256" key="1">
    <source>
        <dbReference type="ARBA" id="ARBA00009437"/>
    </source>
</evidence>
<dbReference type="InterPro" id="IPR005119">
    <property type="entry name" value="LysR_subst-bd"/>
</dbReference>
<evidence type="ECO:0000313" key="6">
    <source>
        <dbReference type="EMBL" id="EXB03608.1"/>
    </source>
</evidence>
<dbReference type="InterPro" id="IPR036388">
    <property type="entry name" value="WH-like_DNA-bd_sf"/>
</dbReference>
<dbReference type="InterPro" id="IPR000847">
    <property type="entry name" value="LysR_HTH_N"/>
</dbReference>
<sequence>MNFNSENIELFLTVLDTGSFSAAARKLNRVPSAVSMAIANIEAELGYHLFERTHRKVIPTAAALALEPQARIIAEQLRLLATHAYELSLGLESKLKIGVVSDANTELLFKAIKQLAEKFPLLNLEIITAPQDDILNLLYTENISLCLAGSNLNIKMRESLQLVMTETVIATISAHHPFLKEQNKLNTIEELINIRQIVVASSELDMEDSRSIIGAMYWKTNSLQTAINMVEAGLGWGNFPLSLVKEKIEQGHLVQLDFKNTKNHLPLSIYLIWLQDKPLSKAARELVQIVQANLSQNCH</sequence>
<dbReference type="Proteomes" id="UP000020595">
    <property type="component" value="Unassembled WGS sequence"/>
</dbReference>
<dbReference type="EMBL" id="JEWH01000083">
    <property type="protein sequence ID" value="EXB03608.1"/>
    <property type="molecule type" value="Genomic_DNA"/>
</dbReference>
<dbReference type="InterPro" id="IPR036390">
    <property type="entry name" value="WH_DNA-bd_sf"/>
</dbReference>
<dbReference type="PANTHER" id="PTHR30126:SF91">
    <property type="entry name" value="LYSR FAMILY TRANSCRIPTIONAL REGULATOR"/>
    <property type="match status" value="1"/>
</dbReference>
<dbReference type="PANTHER" id="PTHR30126">
    <property type="entry name" value="HTH-TYPE TRANSCRIPTIONAL REGULATOR"/>
    <property type="match status" value="1"/>
</dbReference>
<dbReference type="Pfam" id="PF00126">
    <property type="entry name" value="HTH_1"/>
    <property type="match status" value="1"/>
</dbReference>
<dbReference type="PROSITE" id="PS50931">
    <property type="entry name" value="HTH_LYSR"/>
    <property type="match status" value="1"/>
</dbReference>
<evidence type="ECO:0000259" key="5">
    <source>
        <dbReference type="PROSITE" id="PS50931"/>
    </source>
</evidence>
<feature type="domain" description="HTH lysR-type" evidence="5">
    <location>
        <begin position="1"/>
        <end position="60"/>
    </location>
</feature>
<comment type="caution">
    <text evidence="6">The sequence shown here is derived from an EMBL/GenBank/DDBJ whole genome shotgun (WGS) entry which is preliminary data.</text>
</comment>
<dbReference type="RefSeq" id="WP_001010552.1">
    <property type="nucleotide sequence ID" value="NZ_JEWH01000083.1"/>
</dbReference>
<keyword evidence="4" id="KW-0804">Transcription</keyword>
<dbReference type="Pfam" id="PF03466">
    <property type="entry name" value="LysR_substrate"/>
    <property type="match status" value="1"/>
</dbReference>
<keyword evidence="2" id="KW-0805">Transcription regulation</keyword>
<evidence type="ECO:0000256" key="3">
    <source>
        <dbReference type="ARBA" id="ARBA00023125"/>
    </source>
</evidence>
<gene>
    <name evidence="6" type="ORF">J512_3933</name>
</gene>
<evidence type="ECO:0000256" key="2">
    <source>
        <dbReference type="ARBA" id="ARBA00023015"/>
    </source>
</evidence>
<dbReference type="GO" id="GO:0000976">
    <property type="term" value="F:transcription cis-regulatory region binding"/>
    <property type="evidence" value="ECO:0007669"/>
    <property type="project" value="TreeGrafter"/>
</dbReference>
<proteinExistence type="inferred from homology"/>
<dbReference type="Gene3D" id="3.40.190.290">
    <property type="match status" value="1"/>
</dbReference>
<reference evidence="6 7" key="1">
    <citation type="submission" date="2014-02" db="EMBL/GenBank/DDBJ databases">
        <title>Comparative genomics and transcriptomics to identify genetic mechanisms underlying the emergence of carbapenem resistant Acinetobacter baumannii (CRAb).</title>
        <authorList>
            <person name="Harris A.D."/>
            <person name="Johnson K.J."/>
            <person name="George J."/>
            <person name="Shefchek K."/>
            <person name="Daugherty S.C."/>
            <person name="Parankush S."/>
            <person name="Sadzewicz L."/>
            <person name="Tallon L."/>
            <person name="Sengamalay N."/>
            <person name="Hazen T.H."/>
            <person name="Rasko D.A."/>
        </authorList>
    </citation>
    <scope>NUCLEOTIDE SEQUENCE [LARGE SCALE GENOMIC DNA]</scope>
    <source>
        <strain evidence="6 7">1295743</strain>
    </source>
</reference>
<protein>
    <submittedName>
        <fullName evidence="6">Bacterial regulatory helix-turn-helix, lysR family protein</fullName>
    </submittedName>
</protein>
<organism evidence="6 7">
    <name type="scientific">Acinetobacter baumannii (strain 1295743)</name>
    <dbReference type="NCBI Taxonomy" id="1310613"/>
    <lineage>
        <taxon>Bacteria</taxon>
        <taxon>Pseudomonadati</taxon>
        <taxon>Pseudomonadota</taxon>
        <taxon>Gammaproteobacteria</taxon>
        <taxon>Moraxellales</taxon>
        <taxon>Moraxellaceae</taxon>
        <taxon>Acinetobacter</taxon>
        <taxon>Acinetobacter calcoaceticus/baumannii complex</taxon>
    </lineage>
</organism>
<name>A0A009III7_ACIB9</name>
<keyword evidence="3" id="KW-0238">DNA-binding</keyword>
<accession>A0A009III7</accession>
<evidence type="ECO:0000313" key="7">
    <source>
        <dbReference type="Proteomes" id="UP000020595"/>
    </source>
</evidence>
<evidence type="ECO:0000256" key="4">
    <source>
        <dbReference type="ARBA" id="ARBA00023163"/>
    </source>
</evidence>
<dbReference type="GO" id="GO:0003700">
    <property type="term" value="F:DNA-binding transcription factor activity"/>
    <property type="evidence" value="ECO:0007669"/>
    <property type="project" value="InterPro"/>
</dbReference>
<dbReference type="CDD" id="cd05466">
    <property type="entry name" value="PBP2_LTTR_substrate"/>
    <property type="match status" value="1"/>
</dbReference>
<dbReference type="Gene3D" id="1.10.10.10">
    <property type="entry name" value="Winged helix-like DNA-binding domain superfamily/Winged helix DNA-binding domain"/>
    <property type="match status" value="1"/>
</dbReference>
<dbReference type="AlphaFoldDB" id="A0A009III7"/>
<comment type="similarity">
    <text evidence="1">Belongs to the LysR transcriptional regulatory family.</text>
</comment>
<dbReference type="SUPFAM" id="SSF46785">
    <property type="entry name" value="Winged helix' DNA-binding domain"/>
    <property type="match status" value="1"/>
</dbReference>
<dbReference type="SUPFAM" id="SSF53850">
    <property type="entry name" value="Periplasmic binding protein-like II"/>
    <property type="match status" value="1"/>
</dbReference>